<comment type="caution">
    <text evidence="2">The sequence shown here is derived from an EMBL/GenBank/DDBJ whole genome shotgun (WGS) entry which is preliminary data.</text>
</comment>
<accession>A0A371HIK9</accession>
<evidence type="ECO:0000313" key="2">
    <source>
        <dbReference type="EMBL" id="RDY02635.1"/>
    </source>
</evidence>
<protein>
    <submittedName>
        <fullName evidence="2">Uncharacterized protein</fullName>
    </submittedName>
</protein>
<dbReference type="AlphaFoldDB" id="A0A371HIK9"/>
<reference evidence="2" key="1">
    <citation type="submission" date="2018-05" db="EMBL/GenBank/DDBJ databases">
        <title>Draft genome of Mucuna pruriens seed.</title>
        <authorList>
            <person name="Nnadi N.E."/>
            <person name="Vos R."/>
            <person name="Hasami M.H."/>
            <person name="Devisetty U.K."/>
            <person name="Aguiy J.C."/>
        </authorList>
    </citation>
    <scope>NUCLEOTIDE SEQUENCE [LARGE SCALE GENOMIC DNA]</scope>
    <source>
        <strain evidence="2">JCA_2017</strain>
    </source>
</reference>
<feature type="non-terminal residue" evidence="2">
    <location>
        <position position="1"/>
    </location>
</feature>
<gene>
    <name evidence="2" type="ORF">CR513_13877</name>
</gene>
<keyword evidence="3" id="KW-1185">Reference proteome</keyword>
<evidence type="ECO:0000256" key="1">
    <source>
        <dbReference type="SAM" id="MobiDB-lite"/>
    </source>
</evidence>
<evidence type="ECO:0000313" key="3">
    <source>
        <dbReference type="Proteomes" id="UP000257109"/>
    </source>
</evidence>
<dbReference type="Proteomes" id="UP000257109">
    <property type="component" value="Unassembled WGS sequence"/>
</dbReference>
<dbReference type="EMBL" id="QJKJ01002493">
    <property type="protein sequence ID" value="RDY02635.1"/>
    <property type="molecule type" value="Genomic_DNA"/>
</dbReference>
<proteinExistence type="predicted"/>
<sequence>MVKRALSRGAFIFANPEGHELTHPVNVDTVKLRNPKDQTLSFQNGGVNTVQHEGNHYQPSIEGVRPEVGPDLYPIPWDTPRGTHTGKGNTSASPRIRQPCHRTTMKSMQAKSKSWPHLVTELPREVNTS</sequence>
<organism evidence="2 3">
    <name type="scientific">Mucuna pruriens</name>
    <name type="common">Velvet bean</name>
    <name type="synonym">Dolichos pruriens</name>
    <dbReference type="NCBI Taxonomy" id="157652"/>
    <lineage>
        <taxon>Eukaryota</taxon>
        <taxon>Viridiplantae</taxon>
        <taxon>Streptophyta</taxon>
        <taxon>Embryophyta</taxon>
        <taxon>Tracheophyta</taxon>
        <taxon>Spermatophyta</taxon>
        <taxon>Magnoliopsida</taxon>
        <taxon>eudicotyledons</taxon>
        <taxon>Gunneridae</taxon>
        <taxon>Pentapetalae</taxon>
        <taxon>rosids</taxon>
        <taxon>fabids</taxon>
        <taxon>Fabales</taxon>
        <taxon>Fabaceae</taxon>
        <taxon>Papilionoideae</taxon>
        <taxon>50 kb inversion clade</taxon>
        <taxon>NPAAA clade</taxon>
        <taxon>indigoferoid/millettioid clade</taxon>
        <taxon>Phaseoleae</taxon>
        <taxon>Mucuna</taxon>
    </lineage>
</organism>
<name>A0A371HIK9_MUCPR</name>
<feature type="region of interest" description="Disordered" evidence="1">
    <location>
        <begin position="52"/>
        <end position="129"/>
    </location>
</feature>